<evidence type="ECO:0000313" key="2">
    <source>
        <dbReference type="Proteomes" id="UP000204551"/>
    </source>
</evidence>
<organism evidence="1 2">
    <name type="scientific">Arenibacter algicola</name>
    <dbReference type="NCBI Taxonomy" id="616991"/>
    <lineage>
        <taxon>Bacteria</taxon>
        <taxon>Pseudomonadati</taxon>
        <taxon>Bacteroidota</taxon>
        <taxon>Flavobacteriia</taxon>
        <taxon>Flavobacteriales</taxon>
        <taxon>Flavobacteriaceae</taxon>
        <taxon>Arenibacter</taxon>
    </lineage>
</organism>
<evidence type="ECO:0000313" key="1">
    <source>
        <dbReference type="EMBL" id="ASO05437.1"/>
    </source>
</evidence>
<reference evidence="1 2" key="1">
    <citation type="submission" date="2017-07" db="EMBL/GenBank/DDBJ databases">
        <title>Genome Sequence of Arenibacter algicola Strain SMS7 Isolated from a culture of the Diatom Skeletonema marinoi.</title>
        <authorList>
            <person name="Topel M."/>
            <person name="Pinder M.I.M."/>
            <person name="Johansson O.N."/>
            <person name="Kourtchenko O."/>
            <person name="Godhe A."/>
            <person name="Clarke A.K."/>
        </authorList>
    </citation>
    <scope>NUCLEOTIDE SEQUENCE [LARGE SCALE GENOMIC DNA]</scope>
    <source>
        <strain evidence="1 2">SMS7</strain>
    </source>
</reference>
<proteinExistence type="predicted"/>
<dbReference type="EMBL" id="CP022515">
    <property type="protein sequence ID" value="ASO05437.1"/>
    <property type="molecule type" value="Genomic_DNA"/>
</dbReference>
<dbReference type="RefSeq" id="WP_093978192.1">
    <property type="nucleotide sequence ID" value="NZ_CP022515.1"/>
</dbReference>
<dbReference type="KEGG" id="aalg:AREALGSMS7_01977"/>
<dbReference type="AlphaFoldDB" id="A0A221UVQ5"/>
<accession>A0A221UVQ5</accession>
<dbReference type="Proteomes" id="UP000204551">
    <property type="component" value="Chromosome"/>
</dbReference>
<protein>
    <submittedName>
        <fullName evidence="1">Uncharacterized protein</fullName>
    </submittedName>
</protein>
<name>A0A221UVQ5_9FLAO</name>
<gene>
    <name evidence="1" type="ORF">AREALGSMS7_01977</name>
</gene>
<sequence>MKYKLLSFALLLSCLSSCQTNKSVKKDLVTGLISQGDGISCDEVQLSDGNKILQRNTFIYGEIFHLNYNNISGFEKVDNNVFPGMELLVTGQKGDTIMHNPDLYSSSSNGIDITPLLLQAKITTANPIHSNNTYTLNVNIWDKKGTGTFKSELDFSVAANSHIEVEKNNVSFDEIYLFSKEKNSVITENEASFNENIYMIFEGLEGFKIEDGKVNIGLSIKGTDSEGKIILNETDLVGDSSIEAAELKNRLSPNFIFSGSNIKNPVSCEIIIWDKKSDNRIRTLTELSIK</sequence>